<evidence type="ECO:0000313" key="2">
    <source>
        <dbReference type="Proteomes" id="UP000557307"/>
    </source>
</evidence>
<gene>
    <name evidence="1" type="ORF">HNQ92_005052</name>
</gene>
<dbReference type="Proteomes" id="UP000557307">
    <property type="component" value="Unassembled WGS sequence"/>
</dbReference>
<proteinExistence type="predicted"/>
<organism evidence="1 2">
    <name type="scientific">Rhabdobacter roseus</name>
    <dbReference type="NCBI Taxonomy" id="1655419"/>
    <lineage>
        <taxon>Bacteria</taxon>
        <taxon>Pseudomonadati</taxon>
        <taxon>Bacteroidota</taxon>
        <taxon>Cytophagia</taxon>
        <taxon>Cytophagales</taxon>
        <taxon>Cytophagaceae</taxon>
        <taxon>Rhabdobacter</taxon>
    </lineage>
</organism>
<keyword evidence="2" id="KW-1185">Reference proteome</keyword>
<accession>A0A840U471</accession>
<dbReference type="RefSeq" id="WP_184178459.1">
    <property type="nucleotide sequence ID" value="NZ_JACHGF010000012.1"/>
</dbReference>
<comment type="caution">
    <text evidence="1">The sequence shown here is derived from an EMBL/GenBank/DDBJ whole genome shotgun (WGS) entry which is preliminary data.</text>
</comment>
<dbReference type="EMBL" id="JACHGF010000012">
    <property type="protein sequence ID" value="MBB5286890.1"/>
    <property type="molecule type" value="Genomic_DNA"/>
</dbReference>
<protein>
    <submittedName>
        <fullName evidence="1">Uncharacterized protein</fullName>
    </submittedName>
</protein>
<name>A0A840U471_9BACT</name>
<dbReference type="AlphaFoldDB" id="A0A840U471"/>
<evidence type="ECO:0000313" key="1">
    <source>
        <dbReference type="EMBL" id="MBB5286890.1"/>
    </source>
</evidence>
<sequence>MENERQFSGQNEEEVWQKIRADLAQKKDILDYQATIRQQNRTVELRVDIDLGGGFESGISTTRFKAALPTTDEFKFKIYEQGLLSEVGKLFGMQDVKIGYEDFDAKFIIQTNDEERVKVLFADETTRTTLLAVADSVLSNLTFEINIPDYLDAAFTEKTLELSVEEGIMDPAQLQAMYHVFMRVLTVLDPPALH</sequence>
<reference evidence="1 2" key="1">
    <citation type="submission" date="2020-08" db="EMBL/GenBank/DDBJ databases">
        <title>Genomic Encyclopedia of Type Strains, Phase IV (KMG-IV): sequencing the most valuable type-strain genomes for metagenomic binning, comparative biology and taxonomic classification.</title>
        <authorList>
            <person name="Goeker M."/>
        </authorList>
    </citation>
    <scope>NUCLEOTIDE SEQUENCE [LARGE SCALE GENOMIC DNA]</scope>
    <source>
        <strain evidence="1 2">DSM 105074</strain>
    </source>
</reference>